<dbReference type="InParanoid" id="F2UKH5"/>
<dbReference type="eggNOG" id="KOG3204">
    <property type="taxonomic scope" value="Eukaryota"/>
</dbReference>
<dbReference type="NCBIfam" id="TIGR01077">
    <property type="entry name" value="L13_A_E"/>
    <property type="match status" value="1"/>
</dbReference>
<keyword evidence="2 4" id="KW-0689">Ribosomal protein</keyword>
<dbReference type="FunFam" id="3.90.1180.10:FF:000002">
    <property type="entry name" value="60S ribosomal protein L16"/>
    <property type="match status" value="1"/>
</dbReference>
<comment type="similarity">
    <text evidence="1">Belongs to the universal ribosomal protein uL13 family.</text>
</comment>
<accession>F2UKH5</accession>
<keyword evidence="3" id="KW-0687">Ribonucleoprotein</keyword>
<proteinExistence type="inferred from homology"/>
<dbReference type="GO" id="GO:0003729">
    <property type="term" value="F:mRNA binding"/>
    <property type="evidence" value="ECO:0007669"/>
    <property type="project" value="TreeGrafter"/>
</dbReference>
<evidence type="ECO:0000256" key="3">
    <source>
        <dbReference type="ARBA" id="ARBA00023274"/>
    </source>
</evidence>
<keyword evidence="5" id="KW-1185">Reference proteome</keyword>
<name>F2UKH5_SALR5</name>
<dbReference type="FunCoup" id="F2UKH5">
    <property type="interactions" value="1035"/>
</dbReference>
<sequence>MFEKRIVIDARGHLLGRLASIVAKEILSGQHVVVVRCEQINISGSFYRNKLKYKEFLRKRCNVNPARGPFHLRAPSRIFWRVVRGMLPHKKAKGAAALGRLKCFEGVPPPYDKVKRVVVPGALRVLRLRPDRKFCTVGRLSHEMGWKYKDIVEKLEAKRSMRAKEYYTAKKKAVAARAKVMQSEAVAKCNATLAKLGY</sequence>
<dbReference type="PANTHER" id="PTHR11545">
    <property type="entry name" value="RIBOSOMAL PROTEIN L13"/>
    <property type="match status" value="1"/>
</dbReference>
<evidence type="ECO:0000313" key="4">
    <source>
        <dbReference type="EMBL" id="EGD77624.1"/>
    </source>
</evidence>
<dbReference type="InterPro" id="IPR005822">
    <property type="entry name" value="Ribosomal_uL13"/>
</dbReference>
<dbReference type="OrthoDB" id="1882297at2759"/>
<evidence type="ECO:0000313" key="5">
    <source>
        <dbReference type="Proteomes" id="UP000007799"/>
    </source>
</evidence>
<organism evidence="5">
    <name type="scientific">Salpingoeca rosetta (strain ATCC 50818 / BSB-021)</name>
    <dbReference type="NCBI Taxonomy" id="946362"/>
    <lineage>
        <taxon>Eukaryota</taxon>
        <taxon>Choanoflagellata</taxon>
        <taxon>Craspedida</taxon>
        <taxon>Salpingoecidae</taxon>
        <taxon>Salpingoeca</taxon>
    </lineage>
</organism>
<dbReference type="OMA" id="GMLPWKT"/>
<dbReference type="GO" id="GO:0017148">
    <property type="term" value="P:negative regulation of translation"/>
    <property type="evidence" value="ECO:0007669"/>
    <property type="project" value="TreeGrafter"/>
</dbReference>
<dbReference type="AlphaFoldDB" id="F2UKH5"/>
<gene>
    <name evidence="4" type="ORF">PTSG_08719</name>
</gene>
<reference evidence="4" key="1">
    <citation type="submission" date="2009-08" db="EMBL/GenBank/DDBJ databases">
        <title>Annotation of Salpingoeca rosetta.</title>
        <authorList>
            <consortium name="The Broad Institute Genome Sequencing Platform"/>
            <person name="Russ C."/>
            <person name="Cuomo C."/>
            <person name="Burger G."/>
            <person name="Gray M.W."/>
            <person name="Holland P.W.H."/>
            <person name="King N."/>
            <person name="Lang F.B.F."/>
            <person name="Roger A.J."/>
            <person name="Ruiz-Trillo I."/>
            <person name="Young S.K."/>
            <person name="Zeng Q."/>
            <person name="Gargeya S."/>
            <person name="Alvarado L."/>
            <person name="Berlin A."/>
            <person name="Chapman S.B."/>
            <person name="Chen Z."/>
            <person name="Freedman E."/>
            <person name="Gellesch M."/>
            <person name="Goldberg J."/>
            <person name="Griggs A."/>
            <person name="Gujja S."/>
            <person name="Heilman E."/>
            <person name="Heiman D."/>
            <person name="Howarth C."/>
            <person name="Mehta T."/>
            <person name="Neiman D."/>
            <person name="Pearson M."/>
            <person name="Roberts A."/>
            <person name="Saif S."/>
            <person name="Shea T."/>
            <person name="Shenoy N."/>
            <person name="Sisk P."/>
            <person name="Stolte C."/>
            <person name="Sykes S."/>
            <person name="White J."/>
            <person name="Yandava C."/>
            <person name="Haas B."/>
            <person name="Nusbaum C."/>
            <person name="Birren B."/>
        </authorList>
    </citation>
    <scope>NUCLEOTIDE SEQUENCE [LARGE SCALE GENOMIC DNA]</scope>
    <source>
        <strain evidence="4">ATCC 50818</strain>
    </source>
</reference>
<dbReference type="KEGG" id="sre:PTSG_08719"/>
<dbReference type="GO" id="GO:0022625">
    <property type="term" value="C:cytosolic large ribosomal subunit"/>
    <property type="evidence" value="ECO:0007669"/>
    <property type="project" value="TreeGrafter"/>
</dbReference>
<evidence type="ECO:0000256" key="1">
    <source>
        <dbReference type="ARBA" id="ARBA00006227"/>
    </source>
</evidence>
<dbReference type="SUPFAM" id="SSF52161">
    <property type="entry name" value="Ribosomal protein L13"/>
    <property type="match status" value="1"/>
</dbReference>
<dbReference type="RefSeq" id="XP_004990512.1">
    <property type="nucleotide sequence ID" value="XM_004990455.1"/>
</dbReference>
<dbReference type="GeneID" id="16071068"/>
<dbReference type="GO" id="GO:0006412">
    <property type="term" value="P:translation"/>
    <property type="evidence" value="ECO:0007669"/>
    <property type="project" value="InterPro"/>
</dbReference>
<dbReference type="InterPro" id="IPR036899">
    <property type="entry name" value="Ribosomal_uL13_sf"/>
</dbReference>
<dbReference type="EMBL" id="GL832978">
    <property type="protein sequence ID" value="EGD77624.1"/>
    <property type="molecule type" value="Genomic_DNA"/>
</dbReference>
<dbReference type="CDD" id="cd00392">
    <property type="entry name" value="Ribosomal_L13"/>
    <property type="match status" value="1"/>
</dbReference>
<dbReference type="Gene3D" id="3.90.1180.10">
    <property type="entry name" value="Ribosomal protein L13"/>
    <property type="match status" value="1"/>
</dbReference>
<dbReference type="Pfam" id="PF00572">
    <property type="entry name" value="Ribosomal_L13"/>
    <property type="match status" value="1"/>
</dbReference>
<dbReference type="InterPro" id="IPR005755">
    <property type="entry name" value="Ribosomal_uL13_euk/arc"/>
</dbReference>
<dbReference type="HAMAP" id="MF_01366">
    <property type="entry name" value="Ribosomal_uL13"/>
    <property type="match status" value="1"/>
</dbReference>
<dbReference type="Gene3D" id="6.10.250.3250">
    <property type="match status" value="1"/>
</dbReference>
<evidence type="ECO:0000256" key="2">
    <source>
        <dbReference type="ARBA" id="ARBA00022980"/>
    </source>
</evidence>
<dbReference type="Proteomes" id="UP000007799">
    <property type="component" value="Unassembled WGS sequence"/>
</dbReference>
<dbReference type="PANTHER" id="PTHR11545:SF3">
    <property type="entry name" value="LARGE RIBOSOMAL SUBUNIT PROTEIN UL13"/>
    <property type="match status" value="1"/>
</dbReference>
<protein>
    <submittedName>
        <fullName evidence="4">Ribosomal protein L13Ae</fullName>
    </submittedName>
</protein>
<dbReference type="GO" id="GO:0003735">
    <property type="term" value="F:structural constituent of ribosome"/>
    <property type="evidence" value="ECO:0007669"/>
    <property type="project" value="InterPro"/>
</dbReference>
<dbReference type="STRING" id="946362.F2UKH5"/>